<protein>
    <submittedName>
        <fullName evidence="3">Pimeloyl-ACP methyl ester carboxylesterase</fullName>
    </submittedName>
</protein>
<feature type="domain" description="AB hydrolase-1" evidence="2">
    <location>
        <begin position="59"/>
        <end position="240"/>
    </location>
</feature>
<gene>
    <name evidence="3" type="ORF">FB384_004442</name>
</gene>
<proteinExistence type="predicted"/>
<dbReference type="InterPro" id="IPR029058">
    <property type="entry name" value="AB_hydrolase_fold"/>
</dbReference>
<dbReference type="SUPFAM" id="SSF53474">
    <property type="entry name" value="alpha/beta-Hydrolases"/>
    <property type="match status" value="1"/>
</dbReference>
<dbReference type="Proteomes" id="UP000564573">
    <property type="component" value="Unassembled WGS sequence"/>
</dbReference>
<organism evidence="3 4">
    <name type="scientific">Prauserella sediminis</name>
    <dbReference type="NCBI Taxonomy" id="577680"/>
    <lineage>
        <taxon>Bacteria</taxon>
        <taxon>Bacillati</taxon>
        <taxon>Actinomycetota</taxon>
        <taxon>Actinomycetes</taxon>
        <taxon>Pseudonocardiales</taxon>
        <taxon>Pseudonocardiaceae</taxon>
        <taxon>Prauserella</taxon>
        <taxon>Prauserella salsuginis group</taxon>
    </lineage>
</organism>
<dbReference type="Pfam" id="PF12697">
    <property type="entry name" value="Abhydrolase_6"/>
    <property type="match status" value="1"/>
</dbReference>
<sequence length="305" mass="34087">MIIKVPPTRPRRPFPPSTYWMASLLTATTLGIAMVYRRQPQFQFYEKRGVIPPSEPTEFVLVPGGGHPSSCFHKVTAQLKKHGHNVHAFTLPGVGERAGELTPATGLSTHIDDVVHRLEERDLRDVVLVGHSYAGMVITGVADRVPERIRHLIYLDAVQPRNGQNLLQAQPLATRVTAVTRRSFIRGTEVNMLPTDETIRFLGLTSEDDVSWARRNLTPHPWKAFNEPLRLRSSEIIRTVGSTKIYTHRSASGAYRAGLMTRAERKQAWVAFAAHDLMLTDSELVTEMLINAASNAAGELHQHSR</sequence>
<evidence type="ECO:0000259" key="2">
    <source>
        <dbReference type="Pfam" id="PF12697"/>
    </source>
</evidence>
<dbReference type="PANTHER" id="PTHR37017:SF10">
    <property type="entry name" value="AB HYDROLASE-1 DOMAIN-CONTAINING PROTEIN"/>
    <property type="match status" value="1"/>
</dbReference>
<evidence type="ECO:0000313" key="4">
    <source>
        <dbReference type="Proteomes" id="UP000564573"/>
    </source>
</evidence>
<accession>A0A839Y0K5</accession>
<evidence type="ECO:0000313" key="3">
    <source>
        <dbReference type="EMBL" id="MBB3665485.1"/>
    </source>
</evidence>
<dbReference type="AlphaFoldDB" id="A0A839Y0K5"/>
<dbReference type="InterPro" id="IPR052897">
    <property type="entry name" value="Sec-Metab_Biosynth_Hydrolase"/>
</dbReference>
<dbReference type="EMBL" id="JACIBS010000004">
    <property type="protein sequence ID" value="MBB3665485.1"/>
    <property type="molecule type" value="Genomic_DNA"/>
</dbReference>
<dbReference type="GO" id="GO:0003824">
    <property type="term" value="F:catalytic activity"/>
    <property type="evidence" value="ECO:0007669"/>
    <property type="project" value="UniProtKB-ARBA"/>
</dbReference>
<dbReference type="PANTHER" id="PTHR37017">
    <property type="entry name" value="AB HYDROLASE-1 DOMAIN-CONTAINING PROTEIN-RELATED"/>
    <property type="match status" value="1"/>
</dbReference>
<keyword evidence="1" id="KW-0472">Membrane</keyword>
<comment type="caution">
    <text evidence="3">The sequence shown here is derived from an EMBL/GenBank/DDBJ whole genome shotgun (WGS) entry which is preliminary data.</text>
</comment>
<keyword evidence="1" id="KW-1133">Transmembrane helix</keyword>
<feature type="transmembrane region" description="Helical" evidence="1">
    <location>
        <begin position="18"/>
        <end position="36"/>
    </location>
</feature>
<dbReference type="InterPro" id="IPR000073">
    <property type="entry name" value="AB_hydrolase_1"/>
</dbReference>
<keyword evidence="4" id="KW-1185">Reference proteome</keyword>
<name>A0A839Y0K5_9PSEU</name>
<dbReference type="RefSeq" id="WP_183786692.1">
    <property type="nucleotide sequence ID" value="NZ_JACIBS010000004.1"/>
</dbReference>
<keyword evidence="1" id="KW-0812">Transmembrane</keyword>
<evidence type="ECO:0000256" key="1">
    <source>
        <dbReference type="SAM" id="Phobius"/>
    </source>
</evidence>
<reference evidence="3 4" key="1">
    <citation type="submission" date="2020-08" db="EMBL/GenBank/DDBJ databases">
        <title>Sequencing the genomes of 1000 actinobacteria strains.</title>
        <authorList>
            <person name="Klenk H.-P."/>
        </authorList>
    </citation>
    <scope>NUCLEOTIDE SEQUENCE [LARGE SCALE GENOMIC DNA]</scope>
    <source>
        <strain evidence="3 4">DSM 45267</strain>
    </source>
</reference>
<dbReference type="Gene3D" id="3.40.50.1820">
    <property type="entry name" value="alpha/beta hydrolase"/>
    <property type="match status" value="1"/>
</dbReference>